<comment type="caution">
    <text evidence="1">The sequence shown here is derived from an EMBL/GenBank/DDBJ whole genome shotgun (WGS) entry which is preliminary data.</text>
</comment>
<dbReference type="EMBL" id="JAJDLA010000013">
    <property type="protein sequence ID" value="MCB8606214.1"/>
    <property type="molecule type" value="Genomic_DNA"/>
</dbReference>
<protein>
    <submittedName>
        <fullName evidence="1">Abi family protein</fullName>
    </submittedName>
</protein>
<evidence type="ECO:0000313" key="1">
    <source>
        <dbReference type="EMBL" id="MCB8606214.1"/>
    </source>
</evidence>
<sequence length="327" mass="37982">MSKPFKSLDSLLRLMRKRNITIEKGIEGSRVKRILARDNYYSIINGYKDIFLDINATVNSGDDYYITGTTFFQIYGLYCFDRNLRIILLKALLQAEQNICTKVSYRFSEVHTSEFSHLNVNNFSKTNLPKATELVSKLSNATQRNARHTMFSHYLTTHQDLPLWVLVTKLTFGEITNFYKLITPNIQEKILEDIHKEYMTEYRISITNPTSTLIPIFSEILDVLVGYRNVCAHGDRLYNHRITGSKRTIKKLTYYFVPNPKGSESSVYGLLISLRLLLPRVAYKSIIDEIISELSLLKEQLPIIQFNQVLAKMELTLQWKQTLETLK</sequence>
<accession>A0AB35HCI5</accession>
<proteinExistence type="predicted"/>
<dbReference type="Pfam" id="PF07751">
    <property type="entry name" value="Abi_2"/>
    <property type="match status" value="1"/>
</dbReference>
<dbReference type="RefSeq" id="WP_227283649.1">
    <property type="nucleotide sequence ID" value="NZ_JAJDLA010000013.1"/>
</dbReference>
<organism evidence="1 2">
    <name type="scientific">Veillonella nakazawae</name>
    <dbReference type="NCBI Taxonomy" id="2682456"/>
    <lineage>
        <taxon>Bacteria</taxon>
        <taxon>Bacillati</taxon>
        <taxon>Bacillota</taxon>
        <taxon>Negativicutes</taxon>
        <taxon>Veillonellales</taxon>
        <taxon>Veillonellaceae</taxon>
        <taxon>Veillonella</taxon>
    </lineage>
</organism>
<dbReference type="Proteomes" id="UP001198010">
    <property type="component" value="Unassembled WGS sequence"/>
</dbReference>
<dbReference type="InterPro" id="IPR011664">
    <property type="entry name" value="Abi_system_AbiD/AbiF-like"/>
</dbReference>
<evidence type="ECO:0000313" key="2">
    <source>
        <dbReference type="Proteomes" id="UP001198010"/>
    </source>
</evidence>
<dbReference type="AlphaFoldDB" id="A0AB35HCI5"/>
<gene>
    <name evidence="1" type="ORF">LJD63_08060</name>
</gene>
<reference evidence="1" key="1">
    <citation type="submission" date="2021-10" db="EMBL/GenBank/DDBJ databases">
        <title>Collection of gut derived symbiotic bacterial strains cultured from healthy donors.</title>
        <authorList>
            <person name="Lin H."/>
            <person name="Littmann E."/>
            <person name="Kohout C."/>
            <person name="Pamer E.G."/>
        </authorList>
    </citation>
    <scope>NUCLEOTIDE SEQUENCE</scope>
    <source>
        <strain evidence="1">DFI.4.35</strain>
    </source>
</reference>
<name>A0AB35HCI5_9FIRM</name>